<keyword evidence="5" id="KW-1185">Reference proteome</keyword>
<keyword evidence="4" id="KW-0449">Lipoprotein</keyword>
<evidence type="ECO:0000256" key="2">
    <source>
        <dbReference type="ARBA" id="ARBA00022729"/>
    </source>
</evidence>
<dbReference type="InterPro" id="IPR007428">
    <property type="entry name" value="MlaA"/>
</dbReference>
<organism evidence="4 5">
    <name type="scientific">Brumicola blandensis</name>
    <dbReference type="NCBI Taxonomy" id="3075611"/>
    <lineage>
        <taxon>Bacteria</taxon>
        <taxon>Pseudomonadati</taxon>
        <taxon>Pseudomonadota</taxon>
        <taxon>Gammaproteobacteria</taxon>
        <taxon>Alteromonadales</taxon>
        <taxon>Alteromonadaceae</taxon>
        <taxon>Brumicola</taxon>
    </lineage>
</organism>
<name>A0AAW8R3C8_9ALTE</name>
<feature type="signal peptide" evidence="3">
    <location>
        <begin position="1"/>
        <end position="23"/>
    </location>
</feature>
<sequence length="273" mass="30082">MTNSLKVLALGFAIILGGCASSAAVSEADEPMPTEAQAGAVEVQDEGGVSDPFEPVNRVVWDFNYEILDRFLVKPLTKGYIYVTPQFVRTGLLNASENLSEPASAVNNLLQGKGNDSLVSVGRFLVNSTVGIVGIFDVASELGLERKEEDFGQVLGVWGVGTGPYLMLPALGPSDFRSFTGDIVDNVYWPMTVIEDPYVIASNVVKVLETRASLLDQEETLNRSLDQYLFVRDAYFQRLEFQVKDGKVKAKTEEELQEEEDDFSNFEDLLKDM</sequence>
<comment type="caution">
    <text evidence="4">The sequence shown here is derived from an EMBL/GenBank/DDBJ whole genome shotgun (WGS) entry which is preliminary data.</text>
</comment>
<dbReference type="GO" id="GO:0120010">
    <property type="term" value="P:intermembrane phospholipid transfer"/>
    <property type="evidence" value="ECO:0007669"/>
    <property type="project" value="TreeGrafter"/>
</dbReference>
<evidence type="ECO:0000313" key="4">
    <source>
        <dbReference type="EMBL" id="MDT0582681.1"/>
    </source>
</evidence>
<accession>A0AAW8R3C8</accession>
<dbReference type="PANTHER" id="PTHR30035">
    <property type="entry name" value="LIPOPROTEIN VACJ-RELATED"/>
    <property type="match status" value="1"/>
</dbReference>
<dbReference type="PANTHER" id="PTHR30035:SF3">
    <property type="entry name" value="INTERMEMBRANE PHOSPHOLIPID TRANSPORT SYSTEM LIPOPROTEIN MLAA"/>
    <property type="match status" value="1"/>
</dbReference>
<keyword evidence="2 3" id="KW-0732">Signal</keyword>
<evidence type="ECO:0000256" key="3">
    <source>
        <dbReference type="SAM" id="SignalP"/>
    </source>
</evidence>
<dbReference type="Proteomes" id="UP001249020">
    <property type="component" value="Unassembled WGS sequence"/>
</dbReference>
<dbReference type="PRINTS" id="PR01805">
    <property type="entry name" value="VACJLIPOPROT"/>
</dbReference>
<dbReference type="AlphaFoldDB" id="A0AAW8R3C8"/>
<dbReference type="Pfam" id="PF04333">
    <property type="entry name" value="MlaA"/>
    <property type="match status" value="1"/>
</dbReference>
<gene>
    <name evidence="4" type="ORF">RM544_09015</name>
</gene>
<protein>
    <submittedName>
        <fullName evidence="4">VacJ family lipoprotein</fullName>
    </submittedName>
</protein>
<reference evidence="4 5" key="1">
    <citation type="submission" date="2023-09" db="EMBL/GenBank/DDBJ databases">
        <authorList>
            <person name="Rey-Velasco X."/>
        </authorList>
    </citation>
    <scope>NUCLEOTIDE SEQUENCE [LARGE SCALE GENOMIC DNA]</scope>
    <source>
        <strain evidence="4 5">W409</strain>
    </source>
</reference>
<comment type="similarity">
    <text evidence="1">Belongs to the MlaA family.</text>
</comment>
<evidence type="ECO:0000313" key="5">
    <source>
        <dbReference type="Proteomes" id="UP001249020"/>
    </source>
</evidence>
<feature type="chain" id="PRO_5043331318" evidence="3">
    <location>
        <begin position="24"/>
        <end position="273"/>
    </location>
</feature>
<dbReference type="GO" id="GO:0016020">
    <property type="term" value="C:membrane"/>
    <property type="evidence" value="ECO:0007669"/>
    <property type="project" value="InterPro"/>
</dbReference>
<evidence type="ECO:0000256" key="1">
    <source>
        <dbReference type="ARBA" id="ARBA00010634"/>
    </source>
</evidence>
<dbReference type="PROSITE" id="PS51257">
    <property type="entry name" value="PROKAR_LIPOPROTEIN"/>
    <property type="match status" value="1"/>
</dbReference>
<proteinExistence type="inferred from homology"/>
<dbReference type="RefSeq" id="WP_311361459.1">
    <property type="nucleotide sequence ID" value="NZ_JAVRIE010000003.1"/>
</dbReference>
<dbReference type="EMBL" id="JAVRIE010000003">
    <property type="protein sequence ID" value="MDT0582681.1"/>
    <property type="molecule type" value="Genomic_DNA"/>
</dbReference>